<dbReference type="PANTHER" id="PTHR34846:SF11">
    <property type="entry name" value="4-CARBOXYMUCONOLACTONE DECARBOXYLASE FAMILY PROTEIN (AFU_ORTHOLOGUE AFUA_6G11590)"/>
    <property type="match status" value="1"/>
</dbReference>
<dbReference type="SUPFAM" id="SSF69118">
    <property type="entry name" value="AhpD-like"/>
    <property type="match status" value="1"/>
</dbReference>
<feature type="domain" description="Carboxymuconolactone decarboxylase-like" evidence="2">
    <location>
        <begin position="51"/>
        <end position="118"/>
    </location>
</feature>
<feature type="region of interest" description="Disordered" evidence="1">
    <location>
        <begin position="1"/>
        <end position="27"/>
    </location>
</feature>
<evidence type="ECO:0000256" key="1">
    <source>
        <dbReference type="SAM" id="MobiDB-lite"/>
    </source>
</evidence>
<organism evidence="4 5">
    <name type="scientific">Candolleomyces aberdarensis</name>
    <dbReference type="NCBI Taxonomy" id="2316362"/>
    <lineage>
        <taxon>Eukaryota</taxon>
        <taxon>Fungi</taxon>
        <taxon>Dikarya</taxon>
        <taxon>Basidiomycota</taxon>
        <taxon>Agaricomycotina</taxon>
        <taxon>Agaricomycetes</taxon>
        <taxon>Agaricomycetidae</taxon>
        <taxon>Agaricales</taxon>
        <taxon>Agaricineae</taxon>
        <taxon>Psathyrellaceae</taxon>
        <taxon>Candolleomyces</taxon>
    </lineage>
</organism>
<dbReference type="EMBL" id="SDEE01000420">
    <property type="protein sequence ID" value="RXW16611.1"/>
    <property type="molecule type" value="Genomic_DNA"/>
</dbReference>
<dbReference type="Pfam" id="PF02627">
    <property type="entry name" value="CMD"/>
    <property type="match status" value="1"/>
</dbReference>
<dbReference type="PANTHER" id="PTHR34846">
    <property type="entry name" value="4-CARBOXYMUCONOLACTONE DECARBOXYLASE FAMILY PROTEIN (AFU_ORTHOLOGUE AFUA_6G11590)"/>
    <property type="match status" value="1"/>
</dbReference>
<dbReference type="InterPro" id="IPR003779">
    <property type="entry name" value="CMD-like"/>
</dbReference>
<protein>
    <submittedName>
        <fullName evidence="4">Uncharacterized protein</fullName>
    </submittedName>
</protein>
<sequence>MATKADSPGTPSRLVSGRYPPPGTDTVADRIRARRGARGLTPLDANLLHFPAMAGGYNDLLGALRTGGKLPGDVRELMILRIAALNKAAFEWIQHEKIGRAEGLTTGQLYVIRDTATPLPPMPGVLSSLQSIALQFTDAVTHGLNFTIELGQKYKEELRRWGASDAEVEDLYVEASMVVAGYNMVSRFLVATDVNGLTGKEVPWPLERHEHNIQVPSYKPESSTHSIHTIALKQSPATEWLVFANSLLTNWQMWSWVVPYFLDGGFNYDSAGNDIRANSRRPYNLILHSQRGHGTSGLPAKPSDEDSRQTTVPLLSQDIHHLLTSPEIRAIIDSDGVSADLLKPIHSIIGVSQGGAAALAFAGTNNGNTKSVIACDTSAKTPGGNKAAWAERVRLVYGDGDVSDSKGQDYAASVGMKALSDVTVPRWFPSGSPLSSEREAFMKDMVSKTDVQGFVAGAEALGDFDLVSGPHPLYESQVEHVLLLAGSLDGGGKVGQGLKKLKEEWVLKGATQGRTSPIEYTEIQGSGHLPMVDQPERFCEEVGKWLSGF</sequence>
<dbReference type="Gene3D" id="3.40.50.1820">
    <property type="entry name" value="alpha/beta hydrolase"/>
    <property type="match status" value="1"/>
</dbReference>
<dbReference type="OrthoDB" id="9998495at2759"/>
<dbReference type="GO" id="GO:0051920">
    <property type="term" value="F:peroxiredoxin activity"/>
    <property type="evidence" value="ECO:0007669"/>
    <property type="project" value="InterPro"/>
</dbReference>
<comment type="caution">
    <text evidence="4">The sequence shown here is derived from an EMBL/GenBank/DDBJ whole genome shotgun (WGS) entry which is preliminary data.</text>
</comment>
<dbReference type="STRING" id="2316362.A0A4Q2DCM0"/>
<dbReference type="Gene3D" id="1.20.1290.10">
    <property type="entry name" value="AhpD-like"/>
    <property type="match status" value="1"/>
</dbReference>
<evidence type="ECO:0000259" key="3">
    <source>
        <dbReference type="Pfam" id="PF12697"/>
    </source>
</evidence>
<dbReference type="Pfam" id="PF12697">
    <property type="entry name" value="Abhydrolase_6"/>
    <property type="match status" value="1"/>
</dbReference>
<dbReference type="InterPro" id="IPR029058">
    <property type="entry name" value="AB_hydrolase_fold"/>
</dbReference>
<gene>
    <name evidence="4" type="ORF">EST38_g9243</name>
</gene>
<dbReference type="InterPro" id="IPR000073">
    <property type="entry name" value="AB_hydrolase_1"/>
</dbReference>
<dbReference type="Proteomes" id="UP000290288">
    <property type="component" value="Unassembled WGS sequence"/>
</dbReference>
<evidence type="ECO:0000313" key="4">
    <source>
        <dbReference type="EMBL" id="RXW16611.1"/>
    </source>
</evidence>
<evidence type="ECO:0000259" key="2">
    <source>
        <dbReference type="Pfam" id="PF02627"/>
    </source>
</evidence>
<reference evidence="4 5" key="1">
    <citation type="submission" date="2019-01" db="EMBL/GenBank/DDBJ databases">
        <title>Draft genome sequence of Psathyrella aberdarensis IHI B618.</title>
        <authorList>
            <person name="Buettner E."/>
            <person name="Kellner H."/>
        </authorList>
    </citation>
    <scope>NUCLEOTIDE SEQUENCE [LARGE SCALE GENOMIC DNA]</scope>
    <source>
        <strain evidence="4 5">IHI B618</strain>
    </source>
</reference>
<feature type="domain" description="AB hydrolase-1" evidence="3">
    <location>
        <begin position="261"/>
        <end position="540"/>
    </location>
</feature>
<proteinExistence type="predicted"/>
<dbReference type="AlphaFoldDB" id="A0A4Q2DCM0"/>
<name>A0A4Q2DCM0_9AGAR</name>
<dbReference type="SUPFAM" id="SSF53474">
    <property type="entry name" value="alpha/beta-Hydrolases"/>
    <property type="match status" value="1"/>
</dbReference>
<keyword evidence="5" id="KW-1185">Reference proteome</keyword>
<dbReference type="InterPro" id="IPR029032">
    <property type="entry name" value="AhpD-like"/>
</dbReference>
<evidence type="ECO:0000313" key="5">
    <source>
        <dbReference type="Proteomes" id="UP000290288"/>
    </source>
</evidence>
<accession>A0A4Q2DCM0</accession>